<dbReference type="Gene3D" id="3.90.1200.10">
    <property type="match status" value="1"/>
</dbReference>
<evidence type="ECO:0000313" key="3">
    <source>
        <dbReference type="EMBL" id="MFC7338868.1"/>
    </source>
</evidence>
<evidence type="ECO:0000313" key="4">
    <source>
        <dbReference type="Proteomes" id="UP001596472"/>
    </source>
</evidence>
<dbReference type="InterPro" id="IPR011009">
    <property type="entry name" value="Kinase-like_dom_sf"/>
</dbReference>
<dbReference type="RefSeq" id="WP_379714800.1">
    <property type="nucleotide sequence ID" value="NZ_JBHTBS010000010.1"/>
</dbReference>
<proteinExistence type="inferred from homology"/>
<protein>
    <submittedName>
        <fullName evidence="3">Fructosamine kinase family protein</fullName>
    </submittedName>
</protein>
<evidence type="ECO:0000256" key="2">
    <source>
        <dbReference type="PIRNR" id="PIRNR006221"/>
    </source>
</evidence>
<organism evidence="3 4">
    <name type="scientific">Haloferula chungangensis</name>
    <dbReference type="NCBI Taxonomy" id="1048331"/>
    <lineage>
        <taxon>Bacteria</taxon>
        <taxon>Pseudomonadati</taxon>
        <taxon>Verrucomicrobiota</taxon>
        <taxon>Verrucomicrobiia</taxon>
        <taxon>Verrucomicrobiales</taxon>
        <taxon>Verrucomicrobiaceae</taxon>
        <taxon>Haloferula</taxon>
    </lineage>
</organism>
<evidence type="ECO:0000256" key="1">
    <source>
        <dbReference type="ARBA" id="ARBA00009460"/>
    </source>
</evidence>
<keyword evidence="4" id="KW-1185">Reference proteome</keyword>
<sequence>MQIPSELKSIVANLPSAPDSCPVPLGGGCIHRAWKWGPYFIKTNSVSYERVFQAEADCLAALRLTGSIRVPELISRGQTQDSAYLVLEYLDLQPTGNEARLGEQLAALHHHQHTDFGFPSDNFIGASPQSNQHTRSWTDFFRDQRILPILSALEAKGISFQRADRFLERLAELLPQSPKASLLHGDLWSGNRAFLKQGTPVIFDPACYFGHAACDLAMTRLFGGFGPQFYHAYRSHSAFDDPSLDEIYNLYHLLNHALLFGGSYISQAGDIIRRFS</sequence>
<dbReference type="EMBL" id="JBHTBS010000010">
    <property type="protein sequence ID" value="MFC7338868.1"/>
    <property type="molecule type" value="Genomic_DNA"/>
</dbReference>
<dbReference type="SUPFAM" id="SSF56112">
    <property type="entry name" value="Protein kinase-like (PK-like)"/>
    <property type="match status" value="1"/>
</dbReference>
<dbReference type="Gene3D" id="3.30.200.20">
    <property type="entry name" value="Phosphorylase Kinase, domain 1"/>
    <property type="match status" value="1"/>
</dbReference>
<dbReference type="Pfam" id="PF03881">
    <property type="entry name" value="Fructosamin_kin"/>
    <property type="match status" value="1"/>
</dbReference>
<dbReference type="PANTHER" id="PTHR12149:SF8">
    <property type="entry name" value="PROTEIN-RIBULOSAMINE 3-KINASE"/>
    <property type="match status" value="1"/>
</dbReference>
<dbReference type="PANTHER" id="PTHR12149">
    <property type="entry name" value="FRUCTOSAMINE 3 KINASE-RELATED PROTEIN"/>
    <property type="match status" value="1"/>
</dbReference>
<accession>A0ABW2L8Y6</accession>
<dbReference type="Proteomes" id="UP001596472">
    <property type="component" value="Unassembled WGS sequence"/>
</dbReference>
<dbReference type="GO" id="GO:0016301">
    <property type="term" value="F:kinase activity"/>
    <property type="evidence" value="ECO:0007669"/>
    <property type="project" value="UniProtKB-KW"/>
</dbReference>
<gene>
    <name evidence="3" type="ORF">ACFQY0_16855</name>
</gene>
<comment type="caution">
    <text evidence="3">The sequence shown here is derived from an EMBL/GenBank/DDBJ whole genome shotgun (WGS) entry which is preliminary data.</text>
</comment>
<name>A0ABW2L8Y6_9BACT</name>
<comment type="similarity">
    <text evidence="1 2">Belongs to the fructosamine kinase family.</text>
</comment>
<keyword evidence="2 3" id="KW-0418">Kinase</keyword>
<keyword evidence="2" id="KW-0808">Transferase</keyword>
<dbReference type="InterPro" id="IPR016477">
    <property type="entry name" value="Fructo-/Ketosamine-3-kinase"/>
</dbReference>
<reference evidence="4" key="1">
    <citation type="journal article" date="2019" name="Int. J. Syst. Evol. Microbiol.">
        <title>The Global Catalogue of Microorganisms (GCM) 10K type strain sequencing project: providing services to taxonomists for standard genome sequencing and annotation.</title>
        <authorList>
            <consortium name="The Broad Institute Genomics Platform"/>
            <consortium name="The Broad Institute Genome Sequencing Center for Infectious Disease"/>
            <person name="Wu L."/>
            <person name="Ma J."/>
        </authorList>
    </citation>
    <scope>NUCLEOTIDE SEQUENCE [LARGE SCALE GENOMIC DNA]</scope>
    <source>
        <strain evidence="4">CGMCC 4.1467</strain>
    </source>
</reference>
<dbReference type="PIRSF" id="PIRSF006221">
    <property type="entry name" value="Ketosamine-3-kinase"/>
    <property type="match status" value="1"/>
</dbReference>